<dbReference type="OrthoDB" id="7629802at2"/>
<evidence type="ECO:0000256" key="1">
    <source>
        <dbReference type="SAM" id="SignalP"/>
    </source>
</evidence>
<gene>
    <name evidence="3" type="ORF">DES40_1952</name>
</gene>
<dbReference type="InterPro" id="IPR021255">
    <property type="entry name" value="DUF2807"/>
</dbReference>
<dbReference type="Proteomes" id="UP000282211">
    <property type="component" value="Unassembled WGS sequence"/>
</dbReference>
<proteinExistence type="predicted"/>
<dbReference type="AlphaFoldDB" id="A0A420WDZ5"/>
<feature type="signal peptide" evidence="1">
    <location>
        <begin position="1"/>
        <end position="26"/>
    </location>
</feature>
<dbReference type="Gene3D" id="2.160.20.120">
    <property type="match status" value="2"/>
</dbReference>
<evidence type="ECO:0000259" key="2">
    <source>
        <dbReference type="Pfam" id="PF10988"/>
    </source>
</evidence>
<sequence length="352" mass="36975">MSNTAKRVLCLTTAITLTALAPQSIAQDIGAPELRIENFIGTIHWKNSEGPVKIIAEKKTRDVNFDTANSGLVINGNIDSIDGSECKSYHGSYDFDFFGSKKNKGTLGGYENLEDFPMLEIALPANTQLIINNAVIYSQGAPDIHSADLSLQYCGQIKLGDVSGDMVLENRGSTDVVFGRAGRVEASLKGSGDIKGKDIGALILRARGSGDVEFKQADDIDITTRGSGDVEIDTVQGSILASSSGSGDLDFDTVYGALDYSTSGSGDLSIENFKGGPSSYIKVESQGSGDVSIDGTEVREIFVRASGSSTVNIDVDTIDADVKASGSTDVYLGDVSGVLISKESGSADIHID</sequence>
<keyword evidence="4" id="KW-1185">Reference proteome</keyword>
<feature type="domain" description="Putative auto-transporter adhesin head GIN" evidence="2">
    <location>
        <begin position="240"/>
        <end position="331"/>
    </location>
</feature>
<comment type="caution">
    <text evidence="3">The sequence shown here is derived from an EMBL/GenBank/DDBJ whole genome shotgun (WGS) entry which is preliminary data.</text>
</comment>
<evidence type="ECO:0000313" key="3">
    <source>
        <dbReference type="EMBL" id="RKQ69165.1"/>
    </source>
</evidence>
<protein>
    <recommendedName>
        <fullName evidence="2">Putative auto-transporter adhesin head GIN domain-containing protein</fullName>
    </recommendedName>
</protein>
<evidence type="ECO:0000313" key="4">
    <source>
        <dbReference type="Proteomes" id="UP000282211"/>
    </source>
</evidence>
<dbReference type="RefSeq" id="WP_121101404.1">
    <property type="nucleotide sequence ID" value="NZ_RBII01000002.1"/>
</dbReference>
<reference evidence="3 4" key="1">
    <citation type="submission" date="2018-10" db="EMBL/GenBank/DDBJ databases">
        <title>Genomic Encyclopedia of Type Strains, Phase IV (KMG-IV): sequencing the most valuable type-strain genomes for metagenomic binning, comparative biology and taxonomic classification.</title>
        <authorList>
            <person name="Goeker M."/>
        </authorList>
    </citation>
    <scope>NUCLEOTIDE SEQUENCE [LARGE SCALE GENOMIC DNA]</scope>
    <source>
        <strain evidence="3 4">DSM 22008</strain>
    </source>
</reference>
<dbReference type="InParanoid" id="A0A420WDZ5"/>
<dbReference type="EMBL" id="RBII01000002">
    <property type="protein sequence ID" value="RKQ69165.1"/>
    <property type="molecule type" value="Genomic_DNA"/>
</dbReference>
<dbReference type="Pfam" id="PF10988">
    <property type="entry name" value="DUF2807"/>
    <property type="match status" value="2"/>
</dbReference>
<keyword evidence="1" id="KW-0732">Signal</keyword>
<accession>A0A420WDZ5</accession>
<organism evidence="3 4">
    <name type="scientific">Litorimonas taeanensis</name>
    <dbReference type="NCBI Taxonomy" id="568099"/>
    <lineage>
        <taxon>Bacteria</taxon>
        <taxon>Pseudomonadati</taxon>
        <taxon>Pseudomonadota</taxon>
        <taxon>Alphaproteobacteria</taxon>
        <taxon>Maricaulales</taxon>
        <taxon>Robiginitomaculaceae</taxon>
    </lineage>
</organism>
<name>A0A420WDZ5_9PROT</name>
<feature type="domain" description="Putative auto-transporter adhesin head GIN" evidence="2">
    <location>
        <begin position="147"/>
        <end position="232"/>
    </location>
</feature>
<feature type="chain" id="PRO_5019553375" description="Putative auto-transporter adhesin head GIN domain-containing protein" evidence="1">
    <location>
        <begin position="27"/>
        <end position="352"/>
    </location>
</feature>